<gene>
    <name evidence="1" type="ORF">QAD02_011240</name>
</gene>
<dbReference type="EMBL" id="CM056742">
    <property type="protein sequence ID" value="KAJ8675454.1"/>
    <property type="molecule type" value="Genomic_DNA"/>
</dbReference>
<name>A0ACC2NYR0_9HYME</name>
<evidence type="ECO:0000313" key="2">
    <source>
        <dbReference type="Proteomes" id="UP001239111"/>
    </source>
</evidence>
<comment type="caution">
    <text evidence="1">The sequence shown here is derived from an EMBL/GenBank/DDBJ whole genome shotgun (WGS) entry which is preliminary data.</text>
</comment>
<protein>
    <submittedName>
        <fullName evidence="1">Uncharacterized protein</fullName>
    </submittedName>
</protein>
<evidence type="ECO:0000313" key="1">
    <source>
        <dbReference type="EMBL" id="KAJ8675454.1"/>
    </source>
</evidence>
<reference evidence="1" key="1">
    <citation type="submission" date="2023-04" db="EMBL/GenBank/DDBJ databases">
        <title>A chromosome-level genome assembly of the parasitoid wasp Eretmocerus hayati.</title>
        <authorList>
            <person name="Zhong Y."/>
            <person name="Liu S."/>
            <person name="Liu Y."/>
        </authorList>
    </citation>
    <scope>NUCLEOTIDE SEQUENCE</scope>
    <source>
        <strain evidence="1">ZJU_SS_LIU_2023</strain>
    </source>
</reference>
<proteinExistence type="predicted"/>
<sequence>MSNSIQRDLIKPSTKLTWILRNPNLLQMTGEWSSDTFHIKYQENDWNFRFTVSSPAYSTQPPVYGLICSVYLCSVNLKRFPITVEVDFSILHHLNSVRNMSYPSLKKVTFSNNFEFHILNVIHHNQAITSQNLLRCTENGELKILCQMTEYAHQLSSENDDPINGLANSGAEKYSITHDFAKLLNTGYLSDVTLVVGKREFPAHKLVLSTRSPVFRAMFGSNMLESVLNRVNIDDVSHDVMNKLLSYLYTDQVPFIFQSLKGLYAVAEKYQLDGLKLLCSEAIIENLNESNIIEYLILADFYGANELKGQILNFLAKHSAWIPNLIDLDELNSKHADLLKEILITICKSKNS</sequence>
<organism evidence="1 2">
    <name type="scientific">Eretmocerus hayati</name>
    <dbReference type="NCBI Taxonomy" id="131215"/>
    <lineage>
        <taxon>Eukaryota</taxon>
        <taxon>Metazoa</taxon>
        <taxon>Ecdysozoa</taxon>
        <taxon>Arthropoda</taxon>
        <taxon>Hexapoda</taxon>
        <taxon>Insecta</taxon>
        <taxon>Pterygota</taxon>
        <taxon>Neoptera</taxon>
        <taxon>Endopterygota</taxon>
        <taxon>Hymenoptera</taxon>
        <taxon>Apocrita</taxon>
        <taxon>Proctotrupomorpha</taxon>
        <taxon>Chalcidoidea</taxon>
        <taxon>Aphelinidae</taxon>
        <taxon>Aphelininae</taxon>
        <taxon>Eretmocerus</taxon>
    </lineage>
</organism>
<keyword evidence="2" id="KW-1185">Reference proteome</keyword>
<dbReference type="Proteomes" id="UP001239111">
    <property type="component" value="Chromosome 2"/>
</dbReference>
<accession>A0ACC2NYR0</accession>